<name>A0A318SBH0_9DEIO</name>
<dbReference type="RefSeq" id="WP_110886993.1">
    <property type="nucleotide sequence ID" value="NZ_QJSX01000008.1"/>
</dbReference>
<dbReference type="PROSITE" id="PS00678">
    <property type="entry name" value="WD_REPEATS_1"/>
    <property type="match status" value="1"/>
</dbReference>
<evidence type="ECO:0000256" key="2">
    <source>
        <dbReference type="ARBA" id="ARBA00022737"/>
    </source>
</evidence>
<dbReference type="EMBL" id="QJSX01000008">
    <property type="protein sequence ID" value="PYE53639.1"/>
    <property type="molecule type" value="Genomic_DNA"/>
</dbReference>
<gene>
    <name evidence="5" type="ORF">DES52_108170</name>
</gene>
<keyword evidence="2" id="KW-0677">Repeat</keyword>
<evidence type="ECO:0000256" key="3">
    <source>
        <dbReference type="PROSITE-ProRule" id="PRU00221"/>
    </source>
</evidence>
<evidence type="ECO:0000256" key="1">
    <source>
        <dbReference type="ARBA" id="ARBA00022574"/>
    </source>
</evidence>
<dbReference type="OrthoDB" id="61842at2"/>
<dbReference type="SUPFAM" id="SSF82171">
    <property type="entry name" value="DPP6 N-terminal domain-like"/>
    <property type="match status" value="1"/>
</dbReference>
<organism evidence="5 6">
    <name type="scientific">Deinococcus yavapaiensis KR-236</name>
    <dbReference type="NCBI Taxonomy" id="694435"/>
    <lineage>
        <taxon>Bacteria</taxon>
        <taxon>Thermotogati</taxon>
        <taxon>Deinococcota</taxon>
        <taxon>Deinococci</taxon>
        <taxon>Deinococcales</taxon>
        <taxon>Deinococcaceae</taxon>
        <taxon>Deinococcus</taxon>
    </lineage>
</organism>
<sequence length="330" mass="35299">MPTLLLGALLAASAAWTVPNVFSLGFAPNGDVLVTSRARGSGAAPLDVNVRSLVTGKVVSSVSIPEVGDDVSLVSVSSDLRLAAWLDKAQDVLTVRTPTTRWSSKLQGVRGTTALTFSPDGRTLAAANSNGYVQLWDVERGERRATILLKSRPDRLAFRPDSRVLAVNIRSYEAPNDATTLWNVADGMKLGSVQSLPGFSPATFVFEPGTSMLIAEAPRYTIGWFDSESGSVSKTLPMYVTPCEQPASFVNCAHGPLNASLSRDGSRITVTVDPRDGRLLALVYDTRTLKRLYQVRVEGFAVLTPDGNSLLVSTSYPDSLSKVVLEGEVP</sequence>
<dbReference type="InterPro" id="IPR019775">
    <property type="entry name" value="WD40_repeat_CS"/>
</dbReference>
<keyword evidence="1 3" id="KW-0853">WD repeat</keyword>
<keyword evidence="6" id="KW-1185">Reference proteome</keyword>
<evidence type="ECO:0000259" key="4">
    <source>
        <dbReference type="Pfam" id="PF12894"/>
    </source>
</evidence>
<proteinExistence type="predicted"/>
<dbReference type="Pfam" id="PF12894">
    <property type="entry name" value="ANAPC4_WD40"/>
    <property type="match status" value="1"/>
</dbReference>
<dbReference type="InterPro" id="IPR024977">
    <property type="entry name" value="Apc4-like_WD40_dom"/>
</dbReference>
<dbReference type="Gene3D" id="2.130.10.10">
    <property type="entry name" value="YVTN repeat-like/Quinoprotein amine dehydrogenase"/>
    <property type="match status" value="2"/>
</dbReference>
<protein>
    <recommendedName>
        <fullName evidence="4">Anaphase-promoting complex subunit 4-like WD40 domain-containing protein</fullName>
    </recommendedName>
</protein>
<evidence type="ECO:0000313" key="6">
    <source>
        <dbReference type="Proteomes" id="UP000248326"/>
    </source>
</evidence>
<dbReference type="PROSITE" id="PS50082">
    <property type="entry name" value="WD_REPEATS_2"/>
    <property type="match status" value="1"/>
</dbReference>
<feature type="repeat" description="WD" evidence="3">
    <location>
        <begin position="113"/>
        <end position="146"/>
    </location>
</feature>
<dbReference type="InterPro" id="IPR001680">
    <property type="entry name" value="WD40_rpt"/>
</dbReference>
<reference evidence="5 6" key="1">
    <citation type="submission" date="2018-06" db="EMBL/GenBank/DDBJ databases">
        <title>Genomic Encyclopedia of Type Strains, Phase IV (KMG-IV): sequencing the most valuable type-strain genomes for metagenomic binning, comparative biology and taxonomic classification.</title>
        <authorList>
            <person name="Goeker M."/>
        </authorList>
    </citation>
    <scope>NUCLEOTIDE SEQUENCE [LARGE SCALE GENOMIC DNA]</scope>
    <source>
        <strain evidence="5 6">DSM 18048</strain>
    </source>
</reference>
<accession>A0A318SBH0</accession>
<comment type="caution">
    <text evidence="5">The sequence shown here is derived from an EMBL/GenBank/DDBJ whole genome shotgun (WGS) entry which is preliminary data.</text>
</comment>
<evidence type="ECO:0000313" key="5">
    <source>
        <dbReference type="EMBL" id="PYE53639.1"/>
    </source>
</evidence>
<dbReference type="InterPro" id="IPR015943">
    <property type="entry name" value="WD40/YVTN_repeat-like_dom_sf"/>
</dbReference>
<feature type="domain" description="Anaphase-promoting complex subunit 4-like WD40" evidence="4">
    <location>
        <begin position="88"/>
        <end position="147"/>
    </location>
</feature>
<dbReference type="AlphaFoldDB" id="A0A318SBH0"/>
<dbReference type="Proteomes" id="UP000248326">
    <property type="component" value="Unassembled WGS sequence"/>
</dbReference>